<dbReference type="AlphaFoldDB" id="K1RA84"/>
<evidence type="ECO:0000313" key="1">
    <source>
        <dbReference type="EMBL" id="EKC45827.1"/>
    </source>
</evidence>
<dbReference type="EMBL" id="AJWZ01011270">
    <property type="protein sequence ID" value="EKC45827.1"/>
    <property type="molecule type" value="Genomic_DNA"/>
</dbReference>
<sequence length="137" mass="15912">MVTKSFDEFQEILFDAWIGYIYLYDEQTNKWLWDNYTAEVSNLELKPLSDCFKKEIEKPLVPIIGADGNVFNLIGICSRALKTAGYPDKAKEMTDRITSSGSYDEALSIMCEYIEPVNQNYEKMEDINDYDDIYINL</sequence>
<organism evidence="1">
    <name type="scientific">human gut metagenome</name>
    <dbReference type="NCBI Taxonomy" id="408170"/>
    <lineage>
        <taxon>unclassified sequences</taxon>
        <taxon>metagenomes</taxon>
        <taxon>organismal metagenomes</taxon>
    </lineage>
</organism>
<name>K1RA84_9ZZZZ</name>
<reference evidence="1" key="1">
    <citation type="journal article" date="2013" name="Environ. Microbiol.">
        <title>Microbiota from the distal guts of lean and obese adolescents exhibit partial functional redundancy besides clear differences in community structure.</title>
        <authorList>
            <person name="Ferrer M."/>
            <person name="Ruiz A."/>
            <person name="Lanza F."/>
            <person name="Haange S.B."/>
            <person name="Oberbach A."/>
            <person name="Till H."/>
            <person name="Bargiela R."/>
            <person name="Campoy C."/>
            <person name="Segura M.T."/>
            <person name="Richter M."/>
            <person name="von Bergen M."/>
            <person name="Seifert J."/>
            <person name="Suarez A."/>
        </authorList>
    </citation>
    <scope>NUCLEOTIDE SEQUENCE</scope>
</reference>
<comment type="caution">
    <text evidence="1">The sequence shown here is derived from an EMBL/GenBank/DDBJ whole genome shotgun (WGS) entry which is preliminary data.</text>
</comment>
<proteinExistence type="predicted"/>
<protein>
    <submittedName>
        <fullName evidence="1">Uncharacterized protein</fullName>
    </submittedName>
</protein>
<gene>
    <name evidence="1" type="ORF">OBE_16653</name>
</gene>
<accession>K1RA84</accession>